<dbReference type="Proteomes" id="UP000178302">
    <property type="component" value="Unassembled WGS sequence"/>
</dbReference>
<comment type="subunit">
    <text evidence="9">Component of the Sec protein translocase complex. Heterotrimer consisting of SecY, SecE and SecG subunits. The heterotrimers can form oligomers, although 1 heterotrimer is thought to be able to translocate proteins. Interacts with the ribosome. Interacts with SecDF, and other proteins may be involved. Interacts with SecA.</text>
</comment>
<dbReference type="PANTHER" id="PTHR33910:SF1">
    <property type="entry name" value="PROTEIN TRANSLOCASE SUBUNIT SECE"/>
    <property type="match status" value="1"/>
</dbReference>
<organism evidence="10 11">
    <name type="scientific">Candidatus Tagabacteria bacterium RIFCSPLOWO2_01_FULL_39_11</name>
    <dbReference type="NCBI Taxonomy" id="1802295"/>
    <lineage>
        <taxon>Bacteria</taxon>
        <taxon>Candidatus Tagaibacteriota</taxon>
    </lineage>
</organism>
<comment type="caution">
    <text evidence="10">The sequence shown here is derived from an EMBL/GenBank/DDBJ whole genome shotgun (WGS) entry which is preliminary data.</text>
</comment>
<gene>
    <name evidence="9" type="primary">secE</name>
    <name evidence="10" type="ORF">A2909_01215</name>
</gene>
<evidence type="ECO:0000256" key="1">
    <source>
        <dbReference type="ARBA" id="ARBA00004370"/>
    </source>
</evidence>
<evidence type="ECO:0000313" key="11">
    <source>
        <dbReference type="Proteomes" id="UP000178302"/>
    </source>
</evidence>
<comment type="function">
    <text evidence="9">Essential subunit of the Sec protein translocation channel SecYEG. Clamps together the 2 halves of SecY. May contact the channel plug during translocation.</text>
</comment>
<evidence type="ECO:0000256" key="8">
    <source>
        <dbReference type="ARBA" id="ARBA00023136"/>
    </source>
</evidence>
<dbReference type="PANTHER" id="PTHR33910">
    <property type="entry name" value="PROTEIN TRANSLOCASE SUBUNIT SECE"/>
    <property type="match status" value="1"/>
</dbReference>
<dbReference type="Pfam" id="PF00584">
    <property type="entry name" value="SecE"/>
    <property type="match status" value="1"/>
</dbReference>
<evidence type="ECO:0000256" key="5">
    <source>
        <dbReference type="ARBA" id="ARBA00022927"/>
    </source>
</evidence>
<dbReference type="GO" id="GO:0009306">
    <property type="term" value="P:protein secretion"/>
    <property type="evidence" value="ECO:0007669"/>
    <property type="project" value="UniProtKB-UniRule"/>
</dbReference>
<evidence type="ECO:0000256" key="6">
    <source>
        <dbReference type="ARBA" id="ARBA00022989"/>
    </source>
</evidence>
<dbReference type="InterPro" id="IPR038379">
    <property type="entry name" value="SecE_sf"/>
</dbReference>
<dbReference type="GO" id="GO:0043952">
    <property type="term" value="P:protein transport by the Sec complex"/>
    <property type="evidence" value="ECO:0007669"/>
    <property type="project" value="UniProtKB-UniRule"/>
</dbReference>
<keyword evidence="5 9" id="KW-0653">Protein transport</keyword>
<feature type="transmembrane region" description="Helical" evidence="9">
    <location>
        <begin position="29"/>
        <end position="55"/>
    </location>
</feature>
<reference evidence="10 11" key="1">
    <citation type="journal article" date="2016" name="Nat. Commun.">
        <title>Thousands of microbial genomes shed light on interconnected biogeochemical processes in an aquifer system.</title>
        <authorList>
            <person name="Anantharaman K."/>
            <person name="Brown C.T."/>
            <person name="Hug L.A."/>
            <person name="Sharon I."/>
            <person name="Castelle C.J."/>
            <person name="Probst A.J."/>
            <person name="Thomas B.C."/>
            <person name="Singh A."/>
            <person name="Wilkins M.J."/>
            <person name="Karaoz U."/>
            <person name="Brodie E.L."/>
            <person name="Williams K.H."/>
            <person name="Hubbard S.S."/>
            <person name="Banfield J.F."/>
        </authorList>
    </citation>
    <scope>NUCLEOTIDE SEQUENCE [LARGE SCALE GENOMIC DNA]</scope>
</reference>
<accession>A0A1G2LS06</accession>
<evidence type="ECO:0000256" key="3">
    <source>
        <dbReference type="ARBA" id="ARBA00022475"/>
    </source>
</evidence>
<dbReference type="AlphaFoldDB" id="A0A1G2LS06"/>
<dbReference type="HAMAP" id="MF_00422">
    <property type="entry name" value="SecE"/>
    <property type="match status" value="1"/>
</dbReference>
<dbReference type="GO" id="GO:0005886">
    <property type="term" value="C:plasma membrane"/>
    <property type="evidence" value="ECO:0007669"/>
    <property type="project" value="UniProtKB-SubCell"/>
</dbReference>
<evidence type="ECO:0000256" key="2">
    <source>
        <dbReference type="ARBA" id="ARBA00022448"/>
    </source>
</evidence>
<keyword evidence="2 9" id="KW-0813">Transport</keyword>
<dbReference type="InterPro" id="IPR005807">
    <property type="entry name" value="SecE_bac"/>
</dbReference>
<comment type="similarity">
    <text evidence="9">Belongs to the SecE/SEC61-gamma family.</text>
</comment>
<protein>
    <recommendedName>
        <fullName evidence="9">Protein translocase subunit SecE</fullName>
    </recommendedName>
</protein>
<comment type="subcellular location">
    <subcellularLocation>
        <location evidence="9">Cell membrane</location>
        <topology evidence="9">Single-pass membrane protein</topology>
    </subcellularLocation>
    <subcellularLocation>
        <location evidence="1">Membrane</location>
    </subcellularLocation>
</comment>
<sequence>MARLINYFKLSRLELKHVNWPARKATARFTFLVIGISAIIAAFLGFLDIIFQYFLNNFVL</sequence>
<name>A0A1G2LS06_9BACT</name>
<keyword evidence="4 9" id="KW-0812">Transmembrane</keyword>
<dbReference type="Gene3D" id="1.20.5.1030">
    <property type="entry name" value="Preprotein translocase secy subunit"/>
    <property type="match status" value="1"/>
</dbReference>
<evidence type="ECO:0000256" key="9">
    <source>
        <dbReference type="HAMAP-Rule" id="MF_00422"/>
    </source>
</evidence>
<dbReference type="InterPro" id="IPR001901">
    <property type="entry name" value="Translocase_SecE/Sec61-g"/>
</dbReference>
<keyword evidence="8 9" id="KW-0472">Membrane</keyword>
<keyword evidence="3 9" id="KW-1003">Cell membrane</keyword>
<dbReference type="GO" id="GO:0008320">
    <property type="term" value="F:protein transmembrane transporter activity"/>
    <property type="evidence" value="ECO:0007669"/>
    <property type="project" value="UniProtKB-UniRule"/>
</dbReference>
<evidence type="ECO:0000256" key="4">
    <source>
        <dbReference type="ARBA" id="ARBA00022692"/>
    </source>
</evidence>
<proteinExistence type="inferred from homology"/>
<dbReference type="GO" id="GO:0006605">
    <property type="term" value="P:protein targeting"/>
    <property type="evidence" value="ECO:0007669"/>
    <property type="project" value="UniProtKB-UniRule"/>
</dbReference>
<dbReference type="NCBIfam" id="TIGR00964">
    <property type="entry name" value="secE_bact"/>
    <property type="match status" value="1"/>
</dbReference>
<evidence type="ECO:0000313" key="10">
    <source>
        <dbReference type="EMBL" id="OHA14425.1"/>
    </source>
</evidence>
<evidence type="ECO:0000256" key="7">
    <source>
        <dbReference type="ARBA" id="ARBA00023010"/>
    </source>
</evidence>
<keyword evidence="7 9" id="KW-0811">Translocation</keyword>
<dbReference type="GO" id="GO:0065002">
    <property type="term" value="P:intracellular protein transmembrane transport"/>
    <property type="evidence" value="ECO:0007669"/>
    <property type="project" value="UniProtKB-UniRule"/>
</dbReference>
<keyword evidence="6 9" id="KW-1133">Transmembrane helix</keyword>
<dbReference type="EMBL" id="MHQZ01000010">
    <property type="protein sequence ID" value="OHA14425.1"/>
    <property type="molecule type" value="Genomic_DNA"/>
</dbReference>